<keyword evidence="3" id="KW-1185">Reference proteome</keyword>
<evidence type="ECO:0000259" key="1">
    <source>
        <dbReference type="Pfam" id="PF01425"/>
    </source>
</evidence>
<comment type="caution">
    <text evidence="2">The sequence shown here is derived from an EMBL/GenBank/DDBJ whole genome shotgun (WGS) entry which is preliminary data.</text>
</comment>
<dbReference type="Gene3D" id="3.90.1300.10">
    <property type="entry name" value="Amidase signature (AS) domain"/>
    <property type="match status" value="1"/>
</dbReference>
<sequence length="464" mass="49464">MNLVFSSTRELAAAIRDRKISAVEALDAHLAEIDRHNEAVNAVVTLDREGARARAKKADEAQARGDALGPLHGVPFTLKDTHETLGMKTTVGFPPFADYVAKKDSPVVLRLKAAGGVLVGKTNVATMLGDWQSNNPLFGRTSNPWDLSRTAGGSSGGAAAALCAGMTPFEIGTDMQDSIRLPAAFCGVYGLKPTEHRVSLAGAFPDPAGAPRSVRLMSCIGPLARNVEDLALILRIIAGPDGSDTDLPPVLVEDMPEVNLKSLRIAFAPAFPGFPVAGEIRAAVESLVEQLKSAGAAVEEARLPTLDLHDDLTQGGALIGMMLEAAQPEPPEEPTPVSRWFEALARRDQSILAWDRFFEGCDVLLCPVAMTTAFPHCEPGTPIKVDDREQSYWLLPAYGAVFNYSGHPALSLPCGQDRDGLPIGLQLVGRRWSESRLLGIGRAIASLSGGFRRPPGYQANRVSP</sequence>
<name>A0ABN8JLV2_9HYPH</name>
<dbReference type="RefSeq" id="WP_254024304.1">
    <property type="nucleotide sequence ID" value="NZ_CAKXZS010000011.1"/>
</dbReference>
<dbReference type="InterPro" id="IPR023631">
    <property type="entry name" value="Amidase_dom"/>
</dbReference>
<accession>A0ABN8JLV2</accession>
<proteinExistence type="predicted"/>
<dbReference type="Proteomes" id="UP001152604">
    <property type="component" value="Unassembled WGS sequence"/>
</dbReference>
<evidence type="ECO:0000313" key="2">
    <source>
        <dbReference type="EMBL" id="CAH2397654.1"/>
    </source>
</evidence>
<dbReference type="SUPFAM" id="SSF75304">
    <property type="entry name" value="Amidase signature (AS) enzymes"/>
    <property type="match status" value="1"/>
</dbReference>
<feature type="domain" description="Amidase" evidence="1">
    <location>
        <begin position="24"/>
        <end position="311"/>
    </location>
</feature>
<evidence type="ECO:0000313" key="3">
    <source>
        <dbReference type="Proteomes" id="UP001152604"/>
    </source>
</evidence>
<protein>
    <submittedName>
        <fullName evidence="2">Amidase</fullName>
    </submittedName>
</protein>
<feature type="domain" description="Amidase" evidence="1">
    <location>
        <begin position="341"/>
        <end position="438"/>
    </location>
</feature>
<dbReference type="InterPro" id="IPR036928">
    <property type="entry name" value="AS_sf"/>
</dbReference>
<dbReference type="EMBL" id="CAKXZS010000011">
    <property type="protein sequence ID" value="CAH2397654.1"/>
    <property type="molecule type" value="Genomic_DNA"/>
</dbReference>
<reference evidence="2" key="1">
    <citation type="submission" date="2022-03" db="EMBL/GenBank/DDBJ databases">
        <authorList>
            <person name="Brunel B."/>
        </authorList>
    </citation>
    <scope>NUCLEOTIDE SEQUENCE</scope>
    <source>
        <strain evidence="2">STM4922sample</strain>
    </source>
</reference>
<gene>
    <name evidence="2" type="ORF">MES4922_190351</name>
</gene>
<organism evidence="2 3">
    <name type="scientific">Mesorhizobium ventifaucium</name>
    <dbReference type="NCBI Taxonomy" id="666020"/>
    <lineage>
        <taxon>Bacteria</taxon>
        <taxon>Pseudomonadati</taxon>
        <taxon>Pseudomonadota</taxon>
        <taxon>Alphaproteobacteria</taxon>
        <taxon>Hyphomicrobiales</taxon>
        <taxon>Phyllobacteriaceae</taxon>
        <taxon>Mesorhizobium</taxon>
    </lineage>
</organism>
<dbReference type="InterPro" id="IPR000120">
    <property type="entry name" value="Amidase"/>
</dbReference>
<dbReference type="PANTHER" id="PTHR11895:SF76">
    <property type="entry name" value="INDOLEACETAMIDE HYDROLASE"/>
    <property type="match status" value="1"/>
</dbReference>
<dbReference type="PANTHER" id="PTHR11895">
    <property type="entry name" value="TRANSAMIDASE"/>
    <property type="match status" value="1"/>
</dbReference>
<dbReference type="Pfam" id="PF01425">
    <property type="entry name" value="Amidase"/>
    <property type="match status" value="2"/>
</dbReference>